<dbReference type="PANTHER" id="PTHR46401:SF2">
    <property type="entry name" value="GLYCOSYLTRANSFERASE WBBK-RELATED"/>
    <property type="match status" value="1"/>
</dbReference>
<dbReference type="Gene3D" id="3.40.50.2000">
    <property type="entry name" value="Glycogen Phosphorylase B"/>
    <property type="match status" value="2"/>
</dbReference>
<dbReference type="GO" id="GO:0009103">
    <property type="term" value="P:lipopolysaccharide biosynthetic process"/>
    <property type="evidence" value="ECO:0007669"/>
    <property type="project" value="TreeGrafter"/>
</dbReference>
<dbReference type="GO" id="GO:0016757">
    <property type="term" value="F:glycosyltransferase activity"/>
    <property type="evidence" value="ECO:0007669"/>
    <property type="project" value="InterPro"/>
</dbReference>
<dbReference type="CDD" id="cd03809">
    <property type="entry name" value="GT4_MtfB-like"/>
    <property type="match status" value="1"/>
</dbReference>
<name>A0A1F8EY78_9BACT</name>
<dbReference type="PANTHER" id="PTHR46401">
    <property type="entry name" value="GLYCOSYLTRANSFERASE WBBK-RELATED"/>
    <property type="match status" value="1"/>
</dbReference>
<protein>
    <recommendedName>
        <fullName evidence="6">Glycosyl transferase family 1 domain-containing protein</fullName>
    </recommendedName>
</protein>
<dbReference type="EMBL" id="MGJI01000002">
    <property type="protein sequence ID" value="OGN05811.1"/>
    <property type="molecule type" value="Genomic_DNA"/>
</dbReference>
<evidence type="ECO:0000256" key="1">
    <source>
        <dbReference type="ARBA" id="ARBA00022679"/>
    </source>
</evidence>
<dbReference type="Pfam" id="PF00534">
    <property type="entry name" value="Glycos_transf_1"/>
    <property type="match status" value="1"/>
</dbReference>
<dbReference type="InterPro" id="IPR028098">
    <property type="entry name" value="Glyco_trans_4-like_N"/>
</dbReference>
<evidence type="ECO:0000313" key="5">
    <source>
        <dbReference type="Proteomes" id="UP000177507"/>
    </source>
</evidence>
<dbReference type="Proteomes" id="UP000177507">
    <property type="component" value="Unassembled WGS sequence"/>
</dbReference>
<keyword evidence="1" id="KW-0808">Transferase</keyword>
<evidence type="ECO:0000259" key="3">
    <source>
        <dbReference type="Pfam" id="PF13439"/>
    </source>
</evidence>
<comment type="caution">
    <text evidence="4">The sequence shown here is derived from an EMBL/GenBank/DDBJ whole genome shotgun (WGS) entry which is preliminary data.</text>
</comment>
<feature type="domain" description="Glycosyl transferase family 1" evidence="2">
    <location>
        <begin position="186"/>
        <end position="341"/>
    </location>
</feature>
<dbReference type="Pfam" id="PF13439">
    <property type="entry name" value="Glyco_transf_4"/>
    <property type="match status" value="1"/>
</dbReference>
<feature type="domain" description="Glycosyltransferase subfamily 4-like N-terminal" evidence="3">
    <location>
        <begin position="9"/>
        <end position="165"/>
    </location>
</feature>
<evidence type="ECO:0000313" key="4">
    <source>
        <dbReference type="EMBL" id="OGN05811.1"/>
    </source>
</evidence>
<gene>
    <name evidence="4" type="ORF">A2831_02350</name>
</gene>
<accession>A0A1F8EY78</accession>
<sequence length="367" mass="42373">MRMAGDGFGLGRYIVELAKALLKRKSEFEYVLFFDKNFNEPTFRNFQKFHNQNKLVNAKYYTLEEQIKMPGILRREKLDLVHFPNFNTPILYTGKFVVTIHDLIHHRFPGKKRRNFLHRLSYRYIIKQAVRNADKIIAVSQSTKDDIIKLLDVESEKIEVVYEGIADNFTGEADSARRTATLQKYNITKPYILAVSEWRRYKNLDFLIKAFLGSGDEILEKYNLVVCGKIDPNYPEIGRILDQANKDRVIAVGKVTEKDLVDLYSGARCFVSPSLVEGFGLTYLEAQGNHLPILASDIPVANEILGNSAIFFNPRDLKDLISKLHRVLSSEDLRADLIKKGSANLQRFSWEKTARQTEEIYRRILSQ</sequence>
<dbReference type="STRING" id="1802668.A2831_02350"/>
<proteinExistence type="predicted"/>
<organism evidence="4 5">
    <name type="scientific">Candidatus Yanofskybacteria bacterium RIFCSPHIGHO2_01_FULL_44_17</name>
    <dbReference type="NCBI Taxonomy" id="1802668"/>
    <lineage>
        <taxon>Bacteria</taxon>
        <taxon>Candidatus Yanofskyibacteriota</taxon>
    </lineage>
</organism>
<dbReference type="AlphaFoldDB" id="A0A1F8EY78"/>
<evidence type="ECO:0000259" key="2">
    <source>
        <dbReference type="Pfam" id="PF00534"/>
    </source>
</evidence>
<reference evidence="4 5" key="1">
    <citation type="journal article" date="2016" name="Nat. Commun.">
        <title>Thousands of microbial genomes shed light on interconnected biogeochemical processes in an aquifer system.</title>
        <authorList>
            <person name="Anantharaman K."/>
            <person name="Brown C.T."/>
            <person name="Hug L.A."/>
            <person name="Sharon I."/>
            <person name="Castelle C.J."/>
            <person name="Probst A.J."/>
            <person name="Thomas B.C."/>
            <person name="Singh A."/>
            <person name="Wilkins M.J."/>
            <person name="Karaoz U."/>
            <person name="Brodie E.L."/>
            <person name="Williams K.H."/>
            <person name="Hubbard S.S."/>
            <person name="Banfield J.F."/>
        </authorList>
    </citation>
    <scope>NUCLEOTIDE SEQUENCE [LARGE SCALE GENOMIC DNA]</scope>
</reference>
<dbReference type="InterPro" id="IPR001296">
    <property type="entry name" value="Glyco_trans_1"/>
</dbReference>
<evidence type="ECO:0008006" key="6">
    <source>
        <dbReference type="Google" id="ProtNLM"/>
    </source>
</evidence>
<dbReference type="SUPFAM" id="SSF53756">
    <property type="entry name" value="UDP-Glycosyltransferase/glycogen phosphorylase"/>
    <property type="match status" value="1"/>
</dbReference>